<reference evidence="1" key="1">
    <citation type="submission" date="2019-01" db="EMBL/GenBank/DDBJ databases">
        <authorList>
            <consortium name="Pathogen Informatics"/>
        </authorList>
    </citation>
    <scope>NUCLEOTIDE SEQUENCE [LARGE SCALE GENOMIC DNA]</scope>
    <source>
        <strain evidence="1">NCTC10113</strain>
    </source>
</reference>
<name>A0A448ZYI3_METSV</name>
<organism evidence="1">
    <name type="scientific">Metamycoplasma salivarium</name>
    <name type="common">Mycoplasma salivarium</name>
    <dbReference type="NCBI Taxonomy" id="2124"/>
    <lineage>
        <taxon>Bacteria</taxon>
        <taxon>Bacillati</taxon>
        <taxon>Mycoplasmatota</taxon>
        <taxon>Mycoplasmoidales</taxon>
        <taxon>Metamycoplasmataceae</taxon>
        <taxon>Metamycoplasma</taxon>
    </lineage>
</organism>
<dbReference type="Pfam" id="PF00657">
    <property type="entry name" value="Lipase_GDSL"/>
    <property type="match status" value="1"/>
</dbReference>
<dbReference type="GO" id="GO:0016788">
    <property type="term" value="F:hydrolase activity, acting on ester bonds"/>
    <property type="evidence" value="ECO:0007669"/>
    <property type="project" value="InterPro"/>
</dbReference>
<dbReference type="EMBL" id="LR214939">
    <property type="protein sequence ID" value="VEU56205.1"/>
    <property type="molecule type" value="Genomic_DNA"/>
</dbReference>
<dbReference type="RefSeq" id="WP_024544073.1">
    <property type="nucleotide sequence ID" value="NZ_LR214938.2"/>
</dbReference>
<dbReference type="InterPro" id="IPR001087">
    <property type="entry name" value="GDSL"/>
</dbReference>
<keyword evidence="1" id="KW-0614">Plasmid</keyword>
<proteinExistence type="predicted"/>
<dbReference type="Gene3D" id="3.40.50.1110">
    <property type="entry name" value="SGNH hydrolase"/>
    <property type="match status" value="1"/>
</dbReference>
<dbReference type="InterPro" id="IPR036514">
    <property type="entry name" value="SGNH_hydro_sf"/>
</dbReference>
<dbReference type="SUPFAM" id="SSF48371">
    <property type="entry name" value="ARM repeat"/>
    <property type="match status" value="1"/>
</dbReference>
<accession>A0A448ZYI3</accession>
<sequence>MFSNYDTQKYEVSILNLSIGDDPTILNVTYVVKKIGTDKVSDPAAKTITGFKLPKGQYKRPKSDVLIKKEDKIRYLSIGDSISAGFTGELDQDYHGEFKNGNVSGMSLAAYLAYYLNKIDSGKRLESFKNFATTNSTIWEWLDLLDADYTPTDPKYKKEHSVYQGTFYRFSDKAKLKEELIKEIQNANLMTMTLGANDFLRIALQVFEKVGLIDDLQEMFLKGQFDQQKLLKFLVFLQEAKNEIQARMEALLNKIKEINPNLNINVLNYPAPFYRLLSSLLSSAPIPNELKSFASLEFLMDQLSDPLKTAVKNVGDNTNFIDMVDNSFWNKNQKDLTKILFDLHPTPYGYKKLAQDVFVRLISHIVNKEALQNLGWTKKYTNKTNDAYKWQIETNESVSKIYKDIIGENPQDAYNKLFEKDELYKAIEPKLNGNNLSNRLQGFPEGYIQEIFMSIVNKIFQSDFLKKIDPDENIPNFFKNQNKAALKALIKWFVKSDYLKKNLDKAQELTQKAASDEKTGNINFADLTKILNETLFDPQELLKLAKEILSSDFTKEFKDEFTDAITRFVQNALKYDKFDAIIGKLIDKTYDSVKTYIPSKEQYKNLLTKIITHEKMPKFFGQTLKSLLTSIGENSLDSIDSFNGLIKAFFANQTENGKIAQEFSELFNALLKDADINTLFGNILADYISTAYPEIMQQEPQIEKNELKKLVGAFINSGIAINDKFNFDKMLANSLLNELKTNGLDFKFDTFAKTLANNFKDFALKNYETLLIESLKIVSSSNELKDPQIQKTFKKLFVNVYKYLDKQFGFKQKLLELIKSQLPALISENDFNEIFDSFVSDDNLEKLANFILNITSNNDFDWTKIKSLKDLSNAIFSSNKTNPVKFIKDILSSSKDNEKFINVVYKLINSTSIFEGIDEDNAKKIVKAILSTTLKIDDELAISNDFAKFVVEKLLLWNPNEKLDFKAILLEFANNLKSQIKDKETLIKIVKVLLSDIDLEEAILEKLFDNLYKLIKSKLNLADYAWNFVGSKLSSYISENEFKTLTTTLLNNKSAQELLRNTIVKTFLSMKKQDLSNLKTFSDLLKIALNKDGYLYKELPNVLKKIFTEKLTSQTAKTLIAKFAKRILSSKAPQYQDKVTEERIEKLLALVAEYFVKSDEELKYFVPTIQWIFRYIADKNENFDVKQFSIDLRDQIKAKLLERIKGKEEYFGKEFATLFTEINNKHHFSNLIWLSIGSKLSSYISENEFKTLTNNLVTLPETKQFLEKFMTMVLKSANAEMLSSLTLVDNVIKQFFKPNAEITKNFAKEFTIYLTSVLKNETIRASFATIVKNYLHKNYPDYLNNFDDNKINELIKVALSAFVNIESNTHILENDLNLAIKELADKGTKIDVKVLINKIKSNILDNKFALFKAIMKTDDVKTAKELFKSLLTHGYGLFKDKFNLKEVISNALSAFIDVEKVSKILDELLNNDVIEEIYNTIFDTMFNNLQVFEKANNFTEYVTELFKNDGTKLSTLIEKTLTSILNKQNIKEALFTLFNEYKLIDEFTENDENDLISFIPKLIKTLDDKFKLTENAILKLTTFIDNNEFGKIKTNLFGEILANIKEQINTPNKQFKLFAWILKDNTFANKKDLIGKLIANIYSFGIEKFLPNLEDIYTQLPNSVQEFITKEQFDSLLSSIIKSSYTKQFIKDVVDIMFSKNFDFDNVETYISFAKKILVEIKDDIKPKFIAYANNILGTPTVQNDLVAIIKNVAKSMSDIVFDDKHDEFFKKLLAHAFTIFDDVKLYDTFSNAIINNLDDPAKFVETIKNTIINLPFTDPKWLISILTQTTIKESKADVIKLIEDIFGQYINDETKIEKLLTKLNLVNVINKDSNTQDITKQFIISVLKNAKTKELISKVIETIFDNAETLKDSERWVDVIQKLANSTSINDLKTLIKEFIESVITSNDLFSKQIDITLNQMFLAKPELYRTNIVEKNKNNTVAKFMDSFLKSIVKEKTLFEQIYNNVFEQLKHLPTNTDNQIMQLIYTIIKGASKIVATSDFNPSNNEINIDLVKAVALGNNIYNIMKNVDPTSYVNFINYMFEVTKFSLDGGLYSFLFTGTLKDSASKHLGKMKLKSRSARALQQLASTKEEKKYEPVQKPKISIKYNMDISTIVSLLNNISPLLQSTLIPAVKSYITDISNKKYENIKDVKKLDSYKAITRIYTSLLLLAYPQTYNKEFEKTIVFFKVKVNLFWQTGTFKGLATEGFTSTAVYNIIRDLLFADTELKNKITTLYNTNESANIVGLNRFGQYDEHFFAGTHKDSRSEDFKQWKKHSDDSILAFIWNHDKKDTEYHNEENIVLIAKALQYGYLYKDMDKDNE</sequence>
<dbReference type="SUPFAM" id="SSF52266">
    <property type="entry name" value="SGNH hydrolase"/>
    <property type="match status" value="1"/>
</dbReference>
<gene>
    <name evidence="1" type="ORF">NCTC10113_01101</name>
</gene>
<dbReference type="InterPro" id="IPR016024">
    <property type="entry name" value="ARM-type_fold"/>
</dbReference>
<geneLocation type="plasmid" evidence="1">
    <name>2</name>
</geneLocation>
<protein>
    <submittedName>
        <fullName evidence="1">Predicted membrane protein</fullName>
    </submittedName>
</protein>
<evidence type="ECO:0000313" key="1">
    <source>
        <dbReference type="EMBL" id="VEU56205.1"/>
    </source>
</evidence>